<dbReference type="EMBL" id="CP133622">
    <property type="protein sequence ID" value="WMV55301.1"/>
    <property type="molecule type" value="Genomic_DNA"/>
</dbReference>
<feature type="compositionally biased region" description="Basic and acidic residues" evidence="1">
    <location>
        <begin position="562"/>
        <end position="573"/>
    </location>
</feature>
<dbReference type="Pfam" id="PF21052">
    <property type="entry name" value="EFR3_ARM"/>
    <property type="match status" value="1"/>
</dbReference>
<dbReference type="InterPro" id="IPR049152">
    <property type="entry name" value="EFR3-like_ARM"/>
</dbReference>
<organism evidence="2 3">
    <name type="scientific">Solanum verrucosum</name>
    <dbReference type="NCBI Taxonomy" id="315347"/>
    <lineage>
        <taxon>Eukaryota</taxon>
        <taxon>Viridiplantae</taxon>
        <taxon>Streptophyta</taxon>
        <taxon>Embryophyta</taxon>
        <taxon>Tracheophyta</taxon>
        <taxon>Spermatophyta</taxon>
        <taxon>Magnoliopsida</taxon>
        <taxon>eudicotyledons</taxon>
        <taxon>Gunneridae</taxon>
        <taxon>Pentapetalae</taxon>
        <taxon>asterids</taxon>
        <taxon>lamiids</taxon>
        <taxon>Solanales</taxon>
        <taxon>Solanaceae</taxon>
        <taxon>Solanoideae</taxon>
        <taxon>Solaneae</taxon>
        <taxon>Solanum</taxon>
    </lineage>
</organism>
<gene>
    <name evidence="2" type="ORF">MTR67_048686</name>
</gene>
<dbReference type="SUPFAM" id="SSF48371">
    <property type="entry name" value="ARM repeat"/>
    <property type="match status" value="1"/>
</dbReference>
<dbReference type="InterPro" id="IPR055296">
    <property type="entry name" value="SRL2-like"/>
</dbReference>
<feature type="region of interest" description="Disordered" evidence="1">
    <location>
        <begin position="968"/>
        <end position="992"/>
    </location>
</feature>
<accession>A0AAF0V222</accession>
<proteinExistence type="predicted"/>
<evidence type="ECO:0000313" key="3">
    <source>
        <dbReference type="Proteomes" id="UP001234989"/>
    </source>
</evidence>
<dbReference type="AlphaFoldDB" id="A0AAF0V222"/>
<dbReference type="PANTHER" id="PTHR46087:SF1">
    <property type="entry name" value="ARM REPEAT SUPERFAMILY PROTEIN"/>
    <property type="match status" value="1"/>
</dbReference>
<reference evidence="2" key="1">
    <citation type="submission" date="2023-08" db="EMBL/GenBank/DDBJ databases">
        <title>A de novo genome assembly of Solanum verrucosum Schlechtendal, a Mexican diploid species geographically isolated from the other diploid A-genome species in potato relatives.</title>
        <authorList>
            <person name="Hosaka K."/>
        </authorList>
    </citation>
    <scope>NUCLEOTIDE SEQUENCE</scope>
    <source>
        <tissue evidence="2">Young leaves</tissue>
    </source>
</reference>
<keyword evidence="3" id="KW-1185">Reference proteome</keyword>
<dbReference type="Proteomes" id="UP001234989">
    <property type="component" value="Chromosome 11"/>
</dbReference>
<feature type="compositionally biased region" description="Low complexity" evidence="1">
    <location>
        <begin position="973"/>
        <end position="989"/>
    </location>
</feature>
<sequence length="1071" mass="120076">MGVMSRKVVPACGSLCFFCPSLRARSRQPVKRYKKLLGEIFPKSQDAEPNDRKIAKLCEYASRNPLRIPKITEYLEQRCYKDLRNEHLGSVKVVTMIYRKLLSSCKEQMPLYAASLLGIIRTLFEQTQHDEMQILGCNTLVDFINCQMDGTYMFNLEGLIPKLCQLAREVGDDDRALRLRSAGMQTLAVLVWFMGEQSHISIDFDHIITATLENYIDFTVNLENGQDSKQSEPSEQWVQGVLNSDDHSSSFPDMSKKVSSSPNSMNANIKLTSSIETAKSPSYWARVCLRNMALLTKEATSVRRVLEPLFHSFDTENYWASEKGLACSVLMHLQCLLEESGENSHLLLSILVKHLDHKNIIKQPDIQISIVNVVTHLVESAKEKASATIVGVINDLIKHLRKCMQYSTEASSPKDGLNTSNSNLQSALEKCILQLSKKQVADVGPILDMMGMVLENIPASTVAARSTIAAVYRTAQIVSCIPNVSYYRKAFPDALFLHLLLAMAHTDHETRAVAHHIFSTVLMPPVSPLSSLHSRTSSQSILVQSPRKLAKVRTKSFSVQDRNTDGNGSRDGEVGEENEDVSCHSHQSGDSRSQSQSCGFKDALPDRKSEFISLRLSSHQVSLLLSSIWVQATLTDNTPSNFDAMAHTYKIVLLFIRSKNSSHMALVRSFQLAFSLRTISMDKEGGLQPSRRRSLFTLASYMLICSARAGNLPELSRVVKSSLTDEMVDPYLKLGEDVRLQTASGSETYGYGSQEDEIAALQSLSAVELNDEKFKEIIMLHFTSKCGILSEDELPSIRKQLLERFEPDDAYPLGIPLYMETPHPCSPLAQIEFETFDEVMAPPSLIDEETISDANGSQSGRKTSMSINSLDILSVNQLLESVLETARQVASYPTSSTPIPYDQVKNQCEALVTGKQHKMSSLQSFKMQQETKALISYNENDRKNPSLPKMSQPPNLLYLLQRSSLPPPTVQYTAATSPTSKSNTSTTSKHLQQAEELDADQVMRVPRRHAQYEKISHSEYSDNQGCKEDETDEAQYQCDRRNPKEGHTTIRRCINVMILSMKFRLRWQISR</sequence>
<feature type="region of interest" description="Disordered" evidence="1">
    <location>
        <begin position="553"/>
        <end position="600"/>
    </location>
</feature>
<protein>
    <submittedName>
        <fullName evidence="2">Uncharacterized protein</fullName>
    </submittedName>
</protein>
<dbReference type="PANTHER" id="PTHR46087">
    <property type="entry name" value="PUTATIVE, EXPRESSED-RELATED"/>
    <property type="match status" value="1"/>
</dbReference>
<evidence type="ECO:0000313" key="2">
    <source>
        <dbReference type="EMBL" id="WMV55301.1"/>
    </source>
</evidence>
<evidence type="ECO:0000256" key="1">
    <source>
        <dbReference type="SAM" id="MobiDB-lite"/>
    </source>
</evidence>
<name>A0AAF0V222_SOLVR</name>
<dbReference type="InterPro" id="IPR016024">
    <property type="entry name" value="ARM-type_fold"/>
</dbReference>